<organism evidence="2 3">
    <name type="scientific">Pseudonocardia zijingensis</name>
    <dbReference type="NCBI Taxonomy" id="153376"/>
    <lineage>
        <taxon>Bacteria</taxon>
        <taxon>Bacillati</taxon>
        <taxon>Actinomycetota</taxon>
        <taxon>Actinomycetes</taxon>
        <taxon>Pseudonocardiales</taxon>
        <taxon>Pseudonocardiaceae</taxon>
        <taxon>Pseudonocardia</taxon>
    </lineage>
</organism>
<comment type="caution">
    <text evidence="2">The sequence shown here is derived from an EMBL/GenBank/DDBJ whole genome shotgun (WGS) entry which is preliminary data.</text>
</comment>
<feature type="region of interest" description="Disordered" evidence="1">
    <location>
        <begin position="57"/>
        <end position="88"/>
    </location>
</feature>
<evidence type="ECO:0000313" key="2">
    <source>
        <dbReference type="EMBL" id="GAA0895569.1"/>
    </source>
</evidence>
<keyword evidence="3" id="KW-1185">Reference proteome</keyword>
<reference evidence="2 3" key="1">
    <citation type="journal article" date="2019" name="Int. J. Syst. Evol. Microbiol.">
        <title>The Global Catalogue of Microorganisms (GCM) 10K type strain sequencing project: providing services to taxonomists for standard genome sequencing and annotation.</title>
        <authorList>
            <consortium name="The Broad Institute Genomics Platform"/>
            <consortium name="The Broad Institute Genome Sequencing Center for Infectious Disease"/>
            <person name="Wu L."/>
            <person name="Ma J."/>
        </authorList>
    </citation>
    <scope>NUCLEOTIDE SEQUENCE [LARGE SCALE GENOMIC DNA]</scope>
    <source>
        <strain evidence="2 3">JCM 11117</strain>
    </source>
</reference>
<dbReference type="Proteomes" id="UP001499967">
    <property type="component" value="Unassembled WGS sequence"/>
</dbReference>
<protein>
    <submittedName>
        <fullName evidence="2">Uncharacterized protein</fullName>
    </submittedName>
</protein>
<evidence type="ECO:0000256" key="1">
    <source>
        <dbReference type="SAM" id="MobiDB-lite"/>
    </source>
</evidence>
<accession>A0ABN1N726</accession>
<evidence type="ECO:0000313" key="3">
    <source>
        <dbReference type="Proteomes" id="UP001499967"/>
    </source>
</evidence>
<name>A0ABN1N726_9PSEU</name>
<dbReference type="EMBL" id="BAAAHP010000163">
    <property type="protein sequence ID" value="GAA0895569.1"/>
    <property type="molecule type" value="Genomic_DNA"/>
</dbReference>
<proteinExistence type="predicted"/>
<gene>
    <name evidence="2" type="ORF">GCM10009559_51730</name>
</gene>
<sequence>MVEAALHLNDRYRGPEVYESNQGVSPTRRPLAAVGIGAHLSHLLEASVAVRHRLDTSRDYPRSMPSAQRHGRSFPDVRRGWGETAEGP</sequence>